<protein>
    <submittedName>
        <fullName evidence="1">Uncharacterized protein</fullName>
    </submittedName>
</protein>
<feature type="non-terminal residue" evidence="1">
    <location>
        <position position="1"/>
    </location>
</feature>
<name>A0A9D4AG27_9ROSI</name>
<accession>A0A9D4AG27</accession>
<organism evidence="1 2">
    <name type="scientific">Gossypium stocksii</name>
    <dbReference type="NCBI Taxonomy" id="47602"/>
    <lineage>
        <taxon>Eukaryota</taxon>
        <taxon>Viridiplantae</taxon>
        <taxon>Streptophyta</taxon>
        <taxon>Embryophyta</taxon>
        <taxon>Tracheophyta</taxon>
        <taxon>Spermatophyta</taxon>
        <taxon>Magnoliopsida</taxon>
        <taxon>eudicotyledons</taxon>
        <taxon>Gunneridae</taxon>
        <taxon>Pentapetalae</taxon>
        <taxon>rosids</taxon>
        <taxon>malvids</taxon>
        <taxon>Malvales</taxon>
        <taxon>Malvaceae</taxon>
        <taxon>Malvoideae</taxon>
        <taxon>Gossypium</taxon>
    </lineage>
</organism>
<keyword evidence="2" id="KW-1185">Reference proteome</keyword>
<dbReference type="Proteomes" id="UP000828251">
    <property type="component" value="Unassembled WGS sequence"/>
</dbReference>
<evidence type="ECO:0000313" key="2">
    <source>
        <dbReference type="Proteomes" id="UP000828251"/>
    </source>
</evidence>
<gene>
    <name evidence="1" type="ORF">J1N35_007874</name>
</gene>
<sequence length="49" mass="5373">PITQSRAKRFQDALASYVDLAWGEQVAKSIDHAWTSSIGIPCSLLQAEL</sequence>
<dbReference type="EMBL" id="JAIQCV010000003">
    <property type="protein sequence ID" value="KAH1114496.1"/>
    <property type="molecule type" value="Genomic_DNA"/>
</dbReference>
<proteinExistence type="predicted"/>
<evidence type="ECO:0000313" key="1">
    <source>
        <dbReference type="EMBL" id="KAH1114496.1"/>
    </source>
</evidence>
<reference evidence="1 2" key="1">
    <citation type="journal article" date="2021" name="Plant Biotechnol. J.">
        <title>Multi-omics assisted identification of the key and species-specific regulatory components of drought-tolerant mechanisms in Gossypium stocksii.</title>
        <authorList>
            <person name="Yu D."/>
            <person name="Ke L."/>
            <person name="Zhang D."/>
            <person name="Wu Y."/>
            <person name="Sun Y."/>
            <person name="Mei J."/>
            <person name="Sun J."/>
            <person name="Sun Y."/>
        </authorList>
    </citation>
    <scope>NUCLEOTIDE SEQUENCE [LARGE SCALE GENOMIC DNA]</scope>
    <source>
        <strain evidence="2">cv. E1</strain>
        <tissue evidence="1">Leaf</tissue>
    </source>
</reference>
<comment type="caution">
    <text evidence="1">The sequence shown here is derived from an EMBL/GenBank/DDBJ whole genome shotgun (WGS) entry which is preliminary data.</text>
</comment>
<dbReference type="AlphaFoldDB" id="A0A9D4AG27"/>